<gene>
    <name evidence="2" type="ORF">GCM10023185_10880</name>
</gene>
<feature type="transmembrane region" description="Helical" evidence="1">
    <location>
        <begin position="106"/>
        <end position="126"/>
    </location>
</feature>
<dbReference type="RefSeq" id="WP_345234562.1">
    <property type="nucleotide sequence ID" value="NZ_BAABGZ010000013.1"/>
</dbReference>
<comment type="caution">
    <text evidence="2">The sequence shown here is derived from an EMBL/GenBank/DDBJ whole genome shotgun (WGS) entry which is preliminary data.</text>
</comment>
<feature type="transmembrane region" description="Helical" evidence="1">
    <location>
        <begin position="67"/>
        <end position="86"/>
    </location>
</feature>
<feature type="transmembrane region" description="Helical" evidence="1">
    <location>
        <begin position="138"/>
        <end position="159"/>
    </location>
</feature>
<evidence type="ECO:0000313" key="3">
    <source>
        <dbReference type="Proteomes" id="UP001501153"/>
    </source>
</evidence>
<keyword evidence="1" id="KW-0812">Transmembrane</keyword>
<organism evidence="2 3">
    <name type="scientific">Hymenobacter saemangeumensis</name>
    <dbReference type="NCBI Taxonomy" id="1084522"/>
    <lineage>
        <taxon>Bacteria</taxon>
        <taxon>Pseudomonadati</taxon>
        <taxon>Bacteroidota</taxon>
        <taxon>Cytophagia</taxon>
        <taxon>Cytophagales</taxon>
        <taxon>Hymenobacteraceae</taxon>
        <taxon>Hymenobacter</taxon>
    </lineage>
</organism>
<feature type="transmembrane region" description="Helical" evidence="1">
    <location>
        <begin position="34"/>
        <end position="55"/>
    </location>
</feature>
<protein>
    <submittedName>
        <fullName evidence="2">ZIP family metal transporter</fullName>
    </submittedName>
</protein>
<evidence type="ECO:0000313" key="2">
    <source>
        <dbReference type="EMBL" id="GAA4351842.1"/>
    </source>
</evidence>
<evidence type="ECO:0000256" key="1">
    <source>
        <dbReference type="SAM" id="Phobius"/>
    </source>
</evidence>
<dbReference type="EMBL" id="BAABGZ010000013">
    <property type="protein sequence ID" value="GAA4351842.1"/>
    <property type="molecule type" value="Genomic_DNA"/>
</dbReference>
<proteinExistence type="predicted"/>
<dbReference type="PANTHER" id="PTHR11040:SF44">
    <property type="entry name" value="PROTEIN ZNTC-RELATED"/>
    <property type="match status" value="1"/>
</dbReference>
<keyword evidence="1" id="KW-1133">Transmembrane helix</keyword>
<dbReference type="PANTHER" id="PTHR11040">
    <property type="entry name" value="ZINC/IRON TRANSPORTER"/>
    <property type="match status" value="1"/>
</dbReference>
<sequence length="252" mass="27000">MWFAISLLLITVLGAGWAAALVPLSRGGQWLKPLLAFSGAYLFTLTVTHILPEALQLLPEAPQRVGYWVLAGFFGQLVLEVFSQGVEHGHVHHEPAHGPHGVAGRVPFLLLAALVIHSFLEGSILVRTPEVGAISQKFNAIAVGVALHHIPAAFALATLLRLRLGGFARMWPFLLLFAVASPAGIIFSNYVALEQLLQGGLYAALLGLVAGNFLHVSTTILFETSPEHRLNWPKLLATLAGLLLALAVGWAE</sequence>
<keyword evidence="1" id="KW-0472">Membrane</keyword>
<reference evidence="3" key="1">
    <citation type="journal article" date="2019" name="Int. J. Syst. Evol. Microbiol.">
        <title>The Global Catalogue of Microorganisms (GCM) 10K type strain sequencing project: providing services to taxonomists for standard genome sequencing and annotation.</title>
        <authorList>
            <consortium name="The Broad Institute Genomics Platform"/>
            <consortium name="The Broad Institute Genome Sequencing Center for Infectious Disease"/>
            <person name="Wu L."/>
            <person name="Ma J."/>
        </authorList>
    </citation>
    <scope>NUCLEOTIDE SEQUENCE [LARGE SCALE GENOMIC DNA]</scope>
    <source>
        <strain evidence="3">JCM 17923</strain>
    </source>
</reference>
<dbReference type="Proteomes" id="UP001501153">
    <property type="component" value="Unassembled WGS sequence"/>
</dbReference>
<feature type="transmembrane region" description="Helical" evidence="1">
    <location>
        <begin position="171"/>
        <end position="193"/>
    </location>
</feature>
<feature type="transmembrane region" description="Helical" evidence="1">
    <location>
        <begin position="234"/>
        <end position="251"/>
    </location>
</feature>
<accession>A0ABP8I5M0</accession>
<feature type="transmembrane region" description="Helical" evidence="1">
    <location>
        <begin position="200"/>
        <end position="222"/>
    </location>
</feature>
<keyword evidence="3" id="KW-1185">Reference proteome</keyword>
<name>A0ABP8I5M0_9BACT</name>